<dbReference type="Gene3D" id="1.10.3720.10">
    <property type="entry name" value="MetI-like"/>
    <property type="match status" value="1"/>
</dbReference>
<protein>
    <recommendedName>
        <fullName evidence="9">Carbohydrate ABC transporter permease</fullName>
    </recommendedName>
</protein>
<dbReference type="EMBL" id="CADCTR010002722">
    <property type="protein sequence ID" value="CAA9367267.1"/>
    <property type="molecule type" value="Genomic_DNA"/>
</dbReference>
<evidence type="ECO:0000313" key="8">
    <source>
        <dbReference type="EMBL" id="CAA9367267.1"/>
    </source>
</evidence>
<keyword evidence="6 7" id="KW-0472">Membrane</keyword>
<keyword evidence="3" id="KW-1003">Cell membrane</keyword>
<proteinExistence type="predicted"/>
<gene>
    <name evidence="8" type="ORF">AVDCRST_MAG93-8075</name>
</gene>
<evidence type="ECO:0008006" key="9">
    <source>
        <dbReference type="Google" id="ProtNLM"/>
    </source>
</evidence>
<evidence type="ECO:0000256" key="7">
    <source>
        <dbReference type="SAM" id="Phobius"/>
    </source>
</evidence>
<keyword evidence="5 7" id="KW-1133">Transmembrane helix</keyword>
<evidence type="ECO:0000256" key="3">
    <source>
        <dbReference type="ARBA" id="ARBA00022475"/>
    </source>
</evidence>
<organism evidence="8">
    <name type="scientific">uncultured Chloroflexia bacterium</name>
    <dbReference type="NCBI Taxonomy" id="1672391"/>
    <lineage>
        <taxon>Bacteria</taxon>
        <taxon>Bacillati</taxon>
        <taxon>Chloroflexota</taxon>
        <taxon>Chloroflexia</taxon>
        <taxon>environmental samples</taxon>
    </lineage>
</organism>
<feature type="transmembrane region" description="Helical" evidence="7">
    <location>
        <begin position="52"/>
        <end position="71"/>
    </location>
</feature>
<dbReference type="GO" id="GO:0005886">
    <property type="term" value="C:plasma membrane"/>
    <property type="evidence" value="ECO:0007669"/>
    <property type="project" value="UniProtKB-SubCell"/>
</dbReference>
<evidence type="ECO:0000256" key="2">
    <source>
        <dbReference type="ARBA" id="ARBA00022448"/>
    </source>
</evidence>
<evidence type="ECO:0000256" key="1">
    <source>
        <dbReference type="ARBA" id="ARBA00004651"/>
    </source>
</evidence>
<evidence type="ECO:0000256" key="5">
    <source>
        <dbReference type="ARBA" id="ARBA00022989"/>
    </source>
</evidence>
<keyword evidence="2" id="KW-0813">Transport</keyword>
<dbReference type="PANTHER" id="PTHR43744">
    <property type="entry name" value="ABC TRANSPORTER PERMEASE PROTEIN MG189-RELATED-RELATED"/>
    <property type="match status" value="1"/>
</dbReference>
<accession>A0A6J4MXP6</accession>
<comment type="subcellular location">
    <subcellularLocation>
        <location evidence="1">Cell membrane</location>
        <topology evidence="1">Multi-pass membrane protein</topology>
    </subcellularLocation>
</comment>
<name>A0A6J4MXP6_9CHLR</name>
<reference evidence="8" key="1">
    <citation type="submission" date="2020-02" db="EMBL/GenBank/DDBJ databases">
        <authorList>
            <person name="Meier V. D."/>
        </authorList>
    </citation>
    <scope>NUCLEOTIDE SEQUENCE</scope>
    <source>
        <strain evidence="8">AVDCRST_MAG93</strain>
    </source>
</reference>
<dbReference type="InterPro" id="IPR035906">
    <property type="entry name" value="MetI-like_sf"/>
</dbReference>
<evidence type="ECO:0000256" key="6">
    <source>
        <dbReference type="ARBA" id="ARBA00023136"/>
    </source>
</evidence>
<dbReference type="AlphaFoldDB" id="A0A6J4MXP6"/>
<evidence type="ECO:0000256" key="4">
    <source>
        <dbReference type="ARBA" id="ARBA00022692"/>
    </source>
</evidence>
<dbReference type="PANTHER" id="PTHR43744:SF2">
    <property type="entry name" value="ARABINOOLIGOSACCHARIDES TRANSPORT SYSTEM PERMEASE PROTEIN ARAQ"/>
    <property type="match status" value="1"/>
</dbReference>
<dbReference type="SUPFAM" id="SSF161098">
    <property type="entry name" value="MetI-like"/>
    <property type="match status" value="1"/>
</dbReference>
<keyword evidence="4 7" id="KW-0812">Transmembrane</keyword>
<feature type="non-terminal residue" evidence="8">
    <location>
        <position position="1"/>
    </location>
</feature>
<sequence>VPGLASLAIIFFMASWNDFLWPTAVLRSEEIQTVPLMLNSLQGPPGRTAFDVLMAGSVVSLLPMLVMFLFLQRYLVAGITAGSIKG</sequence>